<dbReference type="AlphaFoldDB" id="A0AA96V9C5"/>
<reference evidence="1 2" key="1">
    <citation type="submission" date="2023-07" db="EMBL/GenBank/DDBJ databases">
        <title>Closed genome sequence of Methanimicrococcus sp. Es2.</title>
        <authorList>
            <person name="Protasov E."/>
            <person name="Platt K."/>
            <person name="Reeh H."/>
            <person name="Poehlein A."/>
            <person name="Daniel R."/>
            <person name="Brune A."/>
        </authorList>
    </citation>
    <scope>NUCLEOTIDE SEQUENCE [LARGE SCALE GENOMIC DNA]</scope>
    <source>
        <strain evidence="1 2">Es2</strain>
    </source>
</reference>
<dbReference type="GeneID" id="85196904"/>
<keyword evidence="2" id="KW-1185">Reference proteome</keyword>
<proteinExistence type="predicted"/>
<organism evidence="1 2">
    <name type="scientific">Methanimicrococcus stummii</name>
    <dbReference type="NCBI Taxonomy" id="3028294"/>
    <lineage>
        <taxon>Archaea</taxon>
        <taxon>Methanobacteriati</taxon>
        <taxon>Methanobacteriota</taxon>
        <taxon>Stenosarchaea group</taxon>
        <taxon>Methanomicrobia</taxon>
        <taxon>Methanosarcinales</taxon>
        <taxon>Methanosarcinaceae</taxon>
        <taxon>Methanimicrococcus</taxon>
    </lineage>
</organism>
<dbReference type="EMBL" id="CP131062">
    <property type="protein sequence ID" value="WNY28271.1"/>
    <property type="molecule type" value="Genomic_DNA"/>
</dbReference>
<dbReference type="Gene3D" id="3.10.20.30">
    <property type="match status" value="1"/>
</dbReference>
<dbReference type="RefSeq" id="WP_316559815.1">
    <property type="nucleotide sequence ID" value="NZ_CP131062.1"/>
</dbReference>
<dbReference type="KEGG" id="mees:MmiEs2_04550"/>
<dbReference type="InterPro" id="IPR012675">
    <property type="entry name" value="Beta-grasp_dom_sf"/>
</dbReference>
<dbReference type="Proteomes" id="UP001302662">
    <property type="component" value="Chromosome"/>
</dbReference>
<evidence type="ECO:0000313" key="1">
    <source>
        <dbReference type="EMBL" id="WNY28271.1"/>
    </source>
</evidence>
<protein>
    <submittedName>
        <fullName evidence="1">Uncharacterized protein</fullName>
    </submittedName>
</protein>
<accession>A0AA96V9C5</accession>
<evidence type="ECO:0000313" key="2">
    <source>
        <dbReference type="Proteomes" id="UP001302662"/>
    </source>
</evidence>
<sequence length="84" mass="9815">MTEQKIFVELDQNGIKSNFEIDLSKLKTAGDILKELKINEETALLFFKEKPIPFDEKMEKIIEETGIENIHDGDFRILKVIFDE</sequence>
<gene>
    <name evidence="1" type="ORF">MmiEs2_04550</name>
</gene>
<name>A0AA96V9C5_9EURY</name>